<dbReference type="SMART" id="SM00387">
    <property type="entry name" value="HATPase_c"/>
    <property type="match status" value="1"/>
</dbReference>
<evidence type="ECO:0000256" key="8">
    <source>
        <dbReference type="ARBA" id="ARBA00022741"/>
    </source>
</evidence>
<feature type="domain" description="HAMP" evidence="15">
    <location>
        <begin position="163"/>
        <end position="215"/>
    </location>
</feature>
<dbReference type="InterPro" id="IPR050980">
    <property type="entry name" value="2C_sensor_his_kinase"/>
</dbReference>
<keyword evidence="11 13" id="KW-1133">Transmembrane helix</keyword>
<dbReference type="InterPro" id="IPR005467">
    <property type="entry name" value="His_kinase_dom"/>
</dbReference>
<dbReference type="Pfam" id="PF00512">
    <property type="entry name" value="HisKA"/>
    <property type="match status" value="1"/>
</dbReference>
<comment type="caution">
    <text evidence="16">The sequence shown here is derived from an EMBL/GenBank/DDBJ whole genome shotgun (WGS) entry which is preliminary data.</text>
</comment>
<evidence type="ECO:0000256" key="13">
    <source>
        <dbReference type="SAM" id="Phobius"/>
    </source>
</evidence>
<dbReference type="Proteomes" id="UP001501442">
    <property type="component" value="Unassembled WGS sequence"/>
</dbReference>
<dbReference type="Gene3D" id="1.10.287.130">
    <property type="match status" value="1"/>
</dbReference>
<keyword evidence="6" id="KW-0808">Transferase</keyword>
<evidence type="ECO:0000256" key="5">
    <source>
        <dbReference type="ARBA" id="ARBA00022553"/>
    </source>
</evidence>
<dbReference type="PANTHER" id="PTHR44936">
    <property type="entry name" value="SENSOR PROTEIN CREC"/>
    <property type="match status" value="1"/>
</dbReference>
<evidence type="ECO:0000256" key="7">
    <source>
        <dbReference type="ARBA" id="ARBA00022692"/>
    </source>
</evidence>
<dbReference type="SMART" id="SM00304">
    <property type="entry name" value="HAMP"/>
    <property type="match status" value="1"/>
</dbReference>
<name>A0ABP8UGY7_9ACTN</name>
<keyword evidence="13" id="KW-0472">Membrane</keyword>
<evidence type="ECO:0000259" key="15">
    <source>
        <dbReference type="PROSITE" id="PS50885"/>
    </source>
</evidence>
<keyword evidence="4" id="KW-1003">Cell membrane</keyword>
<dbReference type="SUPFAM" id="SSF55874">
    <property type="entry name" value="ATPase domain of HSP90 chaperone/DNA topoisomerase II/histidine kinase"/>
    <property type="match status" value="1"/>
</dbReference>
<evidence type="ECO:0000256" key="12">
    <source>
        <dbReference type="ARBA" id="ARBA00023012"/>
    </source>
</evidence>
<dbReference type="InterPro" id="IPR003661">
    <property type="entry name" value="HisK_dim/P_dom"/>
</dbReference>
<sequence length="423" mass="44346">MTLAVLAAVLAISLFGVPFAIGLARSYTADERAELSRFATGATVAVAPAQLTGGDPIELPRTEPDMTLGVYDAAGRRITGRGPVHADGAVRAALRGSAADESTGPDIVVAVPIADNERVTGAIRAATGKQVVYRRIARTWLVMLGVALLAIGLTAILARRQARRLARPLEEMSANAQRLSDGDLSVRTRPSGIPEIDAVAASLNATAERLGTLLARERAFSADASHQLRTPLTGLRLTLEAMRDTPAGASEEAITTAIAATNRLQTIIDDLLALARDVPDRSGTLDAKVLIDEIRQNWHAGLAARGRPLRLTIEPDLPPAHASTAAVRQILDVLLDNAVRHGTGPVTVRVRDAGDALAIDVADEGPGITQPPDALFRRRAAGTAGHGIGLAMARSLAEAEGGRLLLTRPAPAKFTLLLPVARD</sequence>
<dbReference type="PROSITE" id="PS50885">
    <property type="entry name" value="HAMP"/>
    <property type="match status" value="1"/>
</dbReference>
<feature type="transmembrane region" description="Helical" evidence="13">
    <location>
        <begin position="140"/>
        <end position="158"/>
    </location>
</feature>
<evidence type="ECO:0000256" key="10">
    <source>
        <dbReference type="ARBA" id="ARBA00022840"/>
    </source>
</evidence>
<dbReference type="EC" id="2.7.13.3" evidence="3"/>
<dbReference type="Pfam" id="PF00672">
    <property type="entry name" value="HAMP"/>
    <property type="match status" value="1"/>
</dbReference>
<proteinExistence type="predicted"/>
<keyword evidence="5" id="KW-0597">Phosphoprotein</keyword>
<dbReference type="Gene3D" id="6.10.340.10">
    <property type="match status" value="1"/>
</dbReference>
<comment type="catalytic activity">
    <reaction evidence="1">
        <text>ATP + protein L-histidine = ADP + protein N-phospho-L-histidine.</text>
        <dbReference type="EC" id="2.7.13.3"/>
    </reaction>
</comment>
<dbReference type="PROSITE" id="PS50109">
    <property type="entry name" value="HIS_KIN"/>
    <property type="match status" value="1"/>
</dbReference>
<dbReference type="CDD" id="cd06225">
    <property type="entry name" value="HAMP"/>
    <property type="match status" value="1"/>
</dbReference>
<accession>A0ABP8UGY7</accession>
<comment type="subcellular location">
    <subcellularLocation>
        <location evidence="2">Cell membrane</location>
        <topology evidence="2">Multi-pass membrane protein</topology>
    </subcellularLocation>
</comment>
<gene>
    <name evidence="16" type="ORF">GCM10023196_051930</name>
</gene>
<evidence type="ECO:0000256" key="6">
    <source>
        <dbReference type="ARBA" id="ARBA00022679"/>
    </source>
</evidence>
<dbReference type="Pfam" id="PF02518">
    <property type="entry name" value="HATPase_c"/>
    <property type="match status" value="1"/>
</dbReference>
<protein>
    <recommendedName>
        <fullName evidence="3">histidine kinase</fullName>
        <ecNumber evidence="3">2.7.13.3</ecNumber>
    </recommendedName>
</protein>
<evidence type="ECO:0000256" key="3">
    <source>
        <dbReference type="ARBA" id="ARBA00012438"/>
    </source>
</evidence>
<dbReference type="Gene3D" id="3.30.565.10">
    <property type="entry name" value="Histidine kinase-like ATPase, C-terminal domain"/>
    <property type="match status" value="1"/>
</dbReference>
<evidence type="ECO:0000313" key="16">
    <source>
        <dbReference type="EMBL" id="GAA4629667.1"/>
    </source>
</evidence>
<organism evidence="16 17">
    <name type="scientific">Actinoallomurus vinaceus</name>
    <dbReference type="NCBI Taxonomy" id="1080074"/>
    <lineage>
        <taxon>Bacteria</taxon>
        <taxon>Bacillati</taxon>
        <taxon>Actinomycetota</taxon>
        <taxon>Actinomycetes</taxon>
        <taxon>Streptosporangiales</taxon>
        <taxon>Thermomonosporaceae</taxon>
        <taxon>Actinoallomurus</taxon>
    </lineage>
</organism>
<keyword evidence="8" id="KW-0547">Nucleotide-binding</keyword>
<dbReference type="GO" id="GO:0016301">
    <property type="term" value="F:kinase activity"/>
    <property type="evidence" value="ECO:0007669"/>
    <property type="project" value="UniProtKB-KW"/>
</dbReference>
<evidence type="ECO:0000256" key="4">
    <source>
        <dbReference type="ARBA" id="ARBA00022475"/>
    </source>
</evidence>
<reference evidence="17" key="1">
    <citation type="journal article" date="2019" name="Int. J. Syst. Evol. Microbiol.">
        <title>The Global Catalogue of Microorganisms (GCM) 10K type strain sequencing project: providing services to taxonomists for standard genome sequencing and annotation.</title>
        <authorList>
            <consortium name="The Broad Institute Genomics Platform"/>
            <consortium name="The Broad Institute Genome Sequencing Center for Infectious Disease"/>
            <person name="Wu L."/>
            <person name="Ma J."/>
        </authorList>
    </citation>
    <scope>NUCLEOTIDE SEQUENCE [LARGE SCALE GENOMIC DNA]</scope>
    <source>
        <strain evidence="17">JCM 17939</strain>
    </source>
</reference>
<evidence type="ECO:0000256" key="1">
    <source>
        <dbReference type="ARBA" id="ARBA00000085"/>
    </source>
</evidence>
<keyword evidence="12" id="KW-0902">Two-component regulatory system</keyword>
<keyword evidence="17" id="KW-1185">Reference proteome</keyword>
<dbReference type="CDD" id="cd00082">
    <property type="entry name" value="HisKA"/>
    <property type="match status" value="1"/>
</dbReference>
<evidence type="ECO:0000256" key="9">
    <source>
        <dbReference type="ARBA" id="ARBA00022777"/>
    </source>
</evidence>
<dbReference type="EMBL" id="BAABHK010000007">
    <property type="protein sequence ID" value="GAA4629667.1"/>
    <property type="molecule type" value="Genomic_DNA"/>
</dbReference>
<dbReference type="SUPFAM" id="SSF158472">
    <property type="entry name" value="HAMP domain-like"/>
    <property type="match status" value="1"/>
</dbReference>
<evidence type="ECO:0000256" key="11">
    <source>
        <dbReference type="ARBA" id="ARBA00022989"/>
    </source>
</evidence>
<dbReference type="InterPro" id="IPR003660">
    <property type="entry name" value="HAMP_dom"/>
</dbReference>
<evidence type="ECO:0000313" key="17">
    <source>
        <dbReference type="Proteomes" id="UP001501442"/>
    </source>
</evidence>
<dbReference type="SMART" id="SM00388">
    <property type="entry name" value="HisKA"/>
    <property type="match status" value="1"/>
</dbReference>
<keyword evidence="7 13" id="KW-0812">Transmembrane</keyword>
<keyword evidence="9 16" id="KW-0418">Kinase</keyword>
<evidence type="ECO:0000259" key="14">
    <source>
        <dbReference type="PROSITE" id="PS50109"/>
    </source>
</evidence>
<dbReference type="InterPro" id="IPR036890">
    <property type="entry name" value="HATPase_C_sf"/>
</dbReference>
<feature type="domain" description="Histidine kinase" evidence="14">
    <location>
        <begin position="223"/>
        <end position="422"/>
    </location>
</feature>
<keyword evidence="10" id="KW-0067">ATP-binding</keyword>
<dbReference type="InterPro" id="IPR036097">
    <property type="entry name" value="HisK_dim/P_sf"/>
</dbReference>
<dbReference type="SUPFAM" id="SSF47384">
    <property type="entry name" value="Homodimeric domain of signal transducing histidine kinase"/>
    <property type="match status" value="1"/>
</dbReference>
<dbReference type="InterPro" id="IPR003594">
    <property type="entry name" value="HATPase_dom"/>
</dbReference>
<dbReference type="PANTHER" id="PTHR44936:SF9">
    <property type="entry name" value="SENSOR PROTEIN CREC"/>
    <property type="match status" value="1"/>
</dbReference>
<evidence type="ECO:0000256" key="2">
    <source>
        <dbReference type="ARBA" id="ARBA00004651"/>
    </source>
</evidence>